<keyword evidence="1" id="KW-0732">Signal</keyword>
<feature type="signal peptide" evidence="1">
    <location>
        <begin position="1"/>
        <end position="20"/>
    </location>
</feature>
<keyword evidence="3" id="KW-1185">Reference proteome</keyword>
<proteinExistence type="predicted"/>
<name>A0ABX7BXM9_9HYPH</name>
<dbReference type="RefSeq" id="WP_201657523.1">
    <property type="nucleotide sequence ID" value="NZ_CP068047.1"/>
</dbReference>
<organism evidence="2 3">
    <name type="scientific">Devosia oryziradicis</name>
    <dbReference type="NCBI Taxonomy" id="2801335"/>
    <lineage>
        <taxon>Bacteria</taxon>
        <taxon>Pseudomonadati</taxon>
        <taxon>Pseudomonadota</taxon>
        <taxon>Alphaproteobacteria</taxon>
        <taxon>Hyphomicrobiales</taxon>
        <taxon>Devosiaceae</taxon>
        <taxon>Devosia</taxon>
    </lineage>
</organism>
<reference evidence="2 3" key="1">
    <citation type="submission" date="2021-01" db="EMBL/GenBank/DDBJ databases">
        <title>Genome seq and assembly of Devosia sp. G19.</title>
        <authorList>
            <person name="Chhetri G."/>
        </authorList>
    </citation>
    <scope>NUCLEOTIDE SEQUENCE [LARGE SCALE GENOMIC DNA]</scope>
    <source>
        <strain evidence="2 3">G19</strain>
    </source>
</reference>
<sequence>MGPHPAQGLILALLALPATAQEAGWHYSPLPGEGDRATLGCALNSTPQTYACIAVRCEDDYSTGIHIHTSRPEGDAGRWAITIDKETRSFDAQPSQPYGARLVGDFSWVLDGLVNGAVAYLEPEAGSGMPANHIALDGSLYAINAALAFCAPRVPVEPKAEPGV</sequence>
<accession>A0ABX7BXM9</accession>
<dbReference type="Proteomes" id="UP000595460">
    <property type="component" value="Chromosome"/>
</dbReference>
<evidence type="ECO:0000256" key="1">
    <source>
        <dbReference type="SAM" id="SignalP"/>
    </source>
</evidence>
<dbReference type="EMBL" id="CP068047">
    <property type="protein sequence ID" value="QQR36257.1"/>
    <property type="molecule type" value="Genomic_DNA"/>
</dbReference>
<evidence type="ECO:0000313" key="3">
    <source>
        <dbReference type="Proteomes" id="UP000595460"/>
    </source>
</evidence>
<feature type="chain" id="PRO_5045776691" evidence="1">
    <location>
        <begin position="21"/>
        <end position="164"/>
    </location>
</feature>
<evidence type="ECO:0000313" key="2">
    <source>
        <dbReference type="EMBL" id="QQR36257.1"/>
    </source>
</evidence>
<protein>
    <submittedName>
        <fullName evidence="2">Uncharacterized protein</fullName>
    </submittedName>
</protein>
<gene>
    <name evidence="2" type="ORF">JI749_01045</name>
</gene>